<dbReference type="Gene3D" id="3.90.190.10">
    <property type="entry name" value="Protein tyrosine phosphatase superfamily"/>
    <property type="match status" value="1"/>
</dbReference>
<dbReference type="EMBL" id="LN890527">
    <property type="protein sequence ID" value="CUS23416.1"/>
    <property type="molecule type" value="Genomic_DNA"/>
</dbReference>
<dbReference type="CDD" id="cd17662">
    <property type="entry name" value="PFA-DSP_Oca4"/>
    <property type="match status" value="1"/>
</dbReference>
<dbReference type="OrthoDB" id="6375174at2759"/>
<gene>
    <name evidence="1" type="ORF">LAQU0_S09e04258g</name>
</gene>
<evidence type="ECO:0000313" key="2">
    <source>
        <dbReference type="Proteomes" id="UP000236544"/>
    </source>
</evidence>
<dbReference type="Proteomes" id="UP000236544">
    <property type="component" value="Unassembled WGS sequence"/>
</dbReference>
<sequence length="332" mass="38024">MLVPPANFGIAEEGIYRCSKIETLNLSFLETLNLKTVVFVGGQQPSKFFQEFFERYCIQWYVVKTADVSSSLAPVNASTPKAATDEKLTPLGSSGNETDYKLNDNDDLMILKSYSLKRTFELLLNTVNHNTILVDKTSIVVGVLRKMQRWNIASIINEYRLFSGKNCNYFAETLLEMISIQIIQEEGSTGSKDIDQSHLHDASDLDEARSCHEWEVIKESDLSLPPSIPSHLLQILQDVQADRKESLGNVTMSSPLLRTQSDMGIFGNRYRLAFNKKERADYEFYKGAEHNILTINIPKESLLPKWFTRQRDTWENENAQDQHNFYRESIFV</sequence>
<proteinExistence type="predicted"/>
<dbReference type="SUPFAM" id="SSF52799">
    <property type="entry name" value="(Phosphotyrosine protein) phosphatases II"/>
    <property type="match status" value="1"/>
</dbReference>
<dbReference type="PANTHER" id="PTHR31126:SF70">
    <property type="entry name" value="PROTEIN OCA4"/>
    <property type="match status" value="1"/>
</dbReference>
<protein>
    <submittedName>
        <fullName evidence="1">LAQU0S09e04258g1_1</fullName>
    </submittedName>
</protein>
<dbReference type="AlphaFoldDB" id="A0A0P1KTN8"/>
<organism evidence="1 2">
    <name type="scientific">Lachancea quebecensis</name>
    <dbReference type="NCBI Taxonomy" id="1654605"/>
    <lineage>
        <taxon>Eukaryota</taxon>
        <taxon>Fungi</taxon>
        <taxon>Dikarya</taxon>
        <taxon>Ascomycota</taxon>
        <taxon>Saccharomycotina</taxon>
        <taxon>Saccharomycetes</taxon>
        <taxon>Saccharomycetales</taxon>
        <taxon>Saccharomycetaceae</taxon>
        <taxon>Lachancea</taxon>
    </lineage>
</organism>
<dbReference type="PANTHER" id="PTHR31126">
    <property type="entry name" value="TYROSINE-PROTEIN PHOSPHATASE"/>
    <property type="match status" value="1"/>
</dbReference>
<evidence type="ECO:0000313" key="1">
    <source>
        <dbReference type="EMBL" id="CUS23416.1"/>
    </source>
</evidence>
<dbReference type="GO" id="GO:0016791">
    <property type="term" value="F:phosphatase activity"/>
    <property type="evidence" value="ECO:0007669"/>
    <property type="project" value="TreeGrafter"/>
</dbReference>
<keyword evidence="2" id="KW-1185">Reference proteome</keyword>
<name>A0A0P1KTN8_9SACH</name>
<dbReference type="Pfam" id="PF03162">
    <property type="entry name" value="Y_phosphatase2"/>
    <property type="match status" value="1"/>
</dbReference>
<dbReference type="InterPro" id="IPR004861">
    <property type="entry name" value="Siw14-like"/>
</dbReference>
<accession>A0A0P1KTN8</accession>
<dbReference type="InterPro" id="IPR029021">
    <property type="entry name" value="Prot-tyrosine_phosphatase-like"/>
</dbReference>
<reference evidence="2" key="1">
    <citation type="submission" date="2015-10" db="EMBL/GenBank/DDBJ databases">
        <authorList>
            <person name="Devillers H."/>
        </authorList>
    </citation>
    <scope>NUCLEOTIDE SEQUENCE [LARGE SCALE GENOMIC DNA]</scope>
</reference>